<evidence type="ECO:0000313" key="2">
    <source>
        <dbReference type="Proteomes" id="UP000019678"/>
    </source>
</evidence>
<proteinExistence type="predicted"/>
<dbReference type="AlphaFoldDB" id="A0A017T9T5"/>
<protein>
    <submittedName>
        <fullName evidence="1">Uncharacterized protein</fullName>
    </submittedName>
</protein>
<dbReference type="EMBL" id="ASRX01000024">
    <property type="protein sequence ID" value="EYF05386.1"/>
    <property type="molecule type" value="Genomic_DNA"/>
</dbReference>
<name>A0A017T9T5_9BACT</name>
<keyword evidence="2" id="KW-1185">Reference proteome</keyword>
<sequence>MRVEEALNRLNRAVVQVDEGMEAMDWHFRIGRSAVAAVQPDLEVPATLKMQRTDTDKRMAIEQLVAVVTTCAGRGGGYATTPCSDVRVTFA</sequence>
<gene>
    <name evidence="1" type="ORF">CAP_3303</name>
</gene>
<reference evidence="1 2" key="1">
    <citation type="submission" date="2013-05" db="EMBL/GenBank/DDBJ databases">
        <title>Genome assembly of Chondromyces apiculatus DSM 436.</title>
        <authorList>
            <person name="Sharma G."/>
            <person name="Khatri I."/>
            <person name="Kaur C."/>
            <person name="Mayilraj S."/>
            <person name="Subramanian S."/>
        </authorList>
    </citation>
    <scope>NUCLEOTIDE SEQUENCE [LARGE SCALE GENOMIC DNA]</scope>
    <source>
        <strain evidence="1 2">DSM 436</strain>
    </source>
</reference>
<organism evidence="1 2">
    <name type="scientific">Chondromyces apiculatus DSM 436</name>
    <dbReference type="NCBI Taxonomy" id="1192034"/>
    <lineage>
        <taxon>Bacteria</taxon>
        <taxon>Pseudomonadati</taxon>
        <taxon>Myxococcota</taxon>
        <taxon>Polyangia</taxon>
        <taxon>Polyangiales</taxon>
        <taxon>Polyangiaceae</taxon>
        <taxon>Chondromyces</taxon>
    </lineage>
</organism>
<accession>A0A017T9T5</accession>
<comment type="caution">
    <text evidence="1">The sequence shown here is derived from an EMBL/GenBank/DDBJ whole genome shotgun (WGS) entry which is preliminary data.</text>
</comment>
<dbReference type="RefSeq" id="WP_044241881.1">
    <property type="nucleotide sequence ID" value="NZ_ASRX01000024.1"/>
</dbReference>
<dbReference type="Proteomes" id="UP000019678">
    <property type="component" value="Unassembled WGS sequence"/>
</dbReference>
<evidence type="ECO:0000313" key="1">
    <source>
        <dbReference type="EMBL" id="EYF05386.1"/>
    </source>
</evidence>